<accession>A0AAC9RUT1</accession>
<proteinExistence type="predicted"/>
<evidence type="ECO:0000313" key="3">
    <source>
        <dbReference type="EMBL" id="ARJ50212.1"/>
    </source>
</evidence>
<dbReference type="EMBL" id="CP020773">
    <property type="protein sequence ID" value="ARJ50212.1"/>
    <property type="molecule type" value="Genomic_DNA"/>
</dbReference>
<organism evidence="3 4">
    <name type="scientific">Staphylococcus lutrae</name>
    <dbReference type="NCBI Taxonomy" id="155085"/>
    <lineage>
        <taxon>Bacteria</taxon>
        <taxon>Bacillati</taxon>
        <taxon>Bacillota</taxon>
        <taxon>Bacilli</taxon>
        <taxon>Bacillales</taxon>
        <taxon>Staphylococcaceae</taxon>
        <taxon>Staphylococcus</taxon>
    </lineage>
</organism>
<feature type="compositionally biased region" description="Polar residues" evidence="1">
    <location>
        <begin position="212"/>
        <end position="224"/>
    </location>
</feature>
<feature type="transmembrane region" description="Helical" evidence="2">
    <location>
        <begin position="403"/>
        <end position="422"/>
    </location>
</feature>
<feature type="region of interest" description="Disordered" evidence="1">
    <location>
        <begin position="115"/>
        <end position="255"/>
    </location>
</feature>
<dbReference type="AlphaFoldDB" id="A0AAC9RUT1"/>
<dbReference type="RefSeq" id="WP_085236658.1">
    <property type="nucleotide sequence ID" value="NZ_PPRH01000123.1"/>
</dbReference>
<sequence>MIKNKNSHVIKRLMKVNVCTVGMLCVLSPLNFNTSLAKSIEMNAEMSAHSLNAQQNFETFVQAYPNHTLAEPLYNKTLESEDSHEGTVDIGHQPMPPLRPHTNLIRFLTSENQNGMSQMGRADASPSTSNSERDTDNTNKGKKDNNPAEPSTDTTTDSPNHKETDEDQKKPEAPDQTDDASKQPSPDTPQTPSKDDQPSPSPSHEEKDDGASHTTNSETSNGHAQKQESEGHAHQHNPVPSTPSPAKVEPSSGHQAETGYQQYINRVNNSYKYNPLLLEEILRLSRTGVIREGDVQNLGRKENFVNNQYLDELQQSTDYFRFQYFNPITSEQYYDRLDKQVLALITGRFGAMPDLKASSQTDVESKNQQDKVKKIEQYGENIDHQNMNHDVEKKQTPMSYKPMIYIGLVMVGFVGMLSMIFWKRRDQSWK</sequence>
<feature type="compositionally biased region" description="Polar residues" evidence="1">
    <location>
        <begin position="148"/>
        <end position="158"/>
    </location>
</feature>
<reference evidence="3 4" key="1">
    <citation type="submission" date="2017-04" db="EMBL/GenBank/DDBJ databases">
        <authorList>
            <person name="Veseli I.A."/>
            <person name="Tang C."/>
            <person name="Pombert J.-F."/>
        </authorList>
    </citation>
    <scope>NUCLEOTIDE SEQUENCE [LARGE SCALE GENOMIC DNA]</scope>
    <source>
        <strain evidence="3 4">ATCC 700373</strain>
    </source>
</reference>
<feature type="region of interest" description="Disordered" evidence="1">
    <location>
        <begin position="79"/>
        <end position="101"/>
    </location>
</feature>
<evidence type="ECO:0000256" key="1">
    <source>
        <dbReference type="SAM" id="MobiDB-lite"/>
    </source>
</evidence>
<dbReference type="NCBIfam" id="NF039170">
    <property type="entry name" value="SdrH_fam_CTERM"/>
    <property type="match status" value="1"/>
</dbReference>
<evidence type="ECO:0000256" key="2">
    <source>
        <dbReference type="SAM" id="Phobius"/>
    </source>
</evidence>
<keyword evidence="2" id="KW-0812">Transmembrane</keyword>
<feature type="compositionally biased region" description="Basic and acidic residues" evidence="1">
    <location>
        <begin position="193"/>
        <end position="211"/>
    </location>
</feature>
<dbReference type="KEGG" id="slz:B5P37_02190"/>
<keyword evidence="2" id="KW-0472">Membrane</keyword>
<gene>
    <name evidence="3" type="ORF">B5P37_02190</name>
</gene>
<evidence type="ECO:0000313" key="4">
    <source>
        <dbReference type="Proteomes" id="UP000242864"/>
    </source>
</evidence>
<feature type="compositionally biased region" description="Basic and acidic residues" evidence="1">
    <location>
        <begin position="159"/>
        <end position="173"/>
    </location>
</feature>
<name>A0AAC9RUT1_9STAP</name>
<protein>
    <submittedName>
        <fullName evidence="3">Uncharacterized protein</fullName>
    </submittedName>
</protein>
<keyword evidence="4" id="KW-1185">Reference proteome</keyword>
<feature type="compositionally biased region" description="Basic and acidic residues" evidence="1">
    <location>
        <begin position="131"/>
        <end position="146"/>
    </location>
</feature>
<keyword evidence="2" id="KW-1133">Transmembrane helix</keyword>
<dbReference type="Proteomes" id="UP000242864">
    <property type="component" value="Chromosome"/>
</dbReference>